<proteinExistence type="predicted"/>
<evidence type="ECO:0008006" key="3">
    <source>
        <dbReference type="Google" id="ProtNLM"/>
    </source>
</evidence>
<gene>
    <name evidence="1" type="ORF">ACFQ4A_09665</name>
</gene>
<dbReference type="RefSeq" id="WP_382399951.1">
    <property type="nucleotide sequence ID" value="NZ_JBHTNH010000020.1"/>
</dbReference>
<dbReference type="Gene3D" id="1.10.260.40">
    <property type="entry name" value="lambda repressor-like DNA-binding domains"/>
    <property type="match status" value="1"/>
</dbReference>
<organism evidence="1 2">
    <name type="scientific">Lentibacillus salinarum</name>
    <dbReference type="NCBI Taxonomy" id="446820"/>
    <lineage>
        <taxon>Bacteria</taxon>
        <taxon>Bacillati</taxon>
        <taxon>Bacillota</taxon>
        <taxon>Bacilli</taxon>
        <taxon>Bacillales</taxon>
        <taxon>Bacillaceae</taxon>
        <taxon>Lentibacillus</taxon>
    </lineage>
</organism>
<comment type="caution">
    <text evidence="1">The sequence shown here is derived from an EMBL/GenBank/DDBJ whole genome shotgun (WGS) entry which is preliminary data.</text>
</comment>
<evidence type="ECO:0000313" key="1">
    <source>
        <dbReference type="EMBL" id="MFD1361920.1"/>
    </source>
</evidence>
<sequence>MSETKKIIGENVKKYLEAKGVKNNWVIDRLGISKGAFYGFLRGEGNVDQYEQKILKLFRIKDPFYFHHQEIELPQSIKEKNQAYRFMDFAALSFYGSDDEAFKEGMRVFREFVELVDILEPLSNPPVILEGEHLDDQ</sequence>
<dbReference type="InterPro" id="IPR010982">
    <property type="entry name" value="Lambda_DNA-bd_dom_sf"/>
</dbReference>
<dbReference type="EMBL" id="JBHTNH010000020">
    <property type="protein sequence ID" value="MFD1361920.1"/>
    <property type="molecule type" value="Genomic_DNA"/>
</dbReference>
<reference evidence="2" key="1">
    <citation type="journal article" date="2019" name="Int. J. Syst. Evol. Microbiol.">
        <title>The Global Catalogue of Microorganisms (GCM) 10K type strain sequencing project: providing services to taxonomists for standard genome sequencing and annotation.</title>
        <authorList>
            <consortium name="The Broad Institute Genomics Platform"/>
            <consortium name="The Broad Institute Genome Sequencing Center for Infectious Disease"/>
            <person name="Wu L."/>
            <person name="Ma J."/>
        </authorList>
    </citation>
    <scope>NUCLEOTIDE SEQUENCE [LARGE SCALE GENOMIC DNA]</scope>
    <source>
        <strain evidence="2">CCUG 54822</strain>
    </source>
</reference>
<accession>A0ABW3ZU37</accession>
<name>A0ABW3ZU37_9BACI</name>
<keyword evidence="2" id="KW-1185">Reference proteome</keyword>
<evidence type="ECO:0000313" key="2">
    <source>
        <dbReference type="Proteomes" id="UP001597178"/>
    </source>
</evidence>
<protein>
    <recommendedName>
        <fullName evidence="3">HTH cro/C1-type domain-containing protein</fullName>
    </recommendedName>
</protein>
<dbReference type="Proteomes" id="UP001597178">
    <property type="component" value="Unassembled WGS sequence"/>
</dbReference>